<dbReference type="Gene3D" id="3.90.190.10">
    <property type="entry name" value="Protein tyrosine phosphatase superfamily"/>
    <property type="match status" value="1"/>
</dbReference>
<dbReference type="GO" id="GO:0005829">
    <property type="term" value="C:cytosol"/>
    <property type="evidence" value="ECO:0007669"/>
    <property type="project" value="TreeGrafter"/>
</dbReference>
<evidence type="ECO:0000313" key="13">
    <source>
        <dbReference type="Proteomes" id="UP000274756"/>
    </source>
</evidence>
<dbReference type="InterPro" id="IPR003595">
    <property type="entry name" value="Tyr_Pase_cat"/>
</dbReference>
<comment type="subcellular location">
    <subcellularLocation>
        <location evidence="1">Cell projection</location>
        <location evidence="1">Neuron projection</location>
    </subcellularLocation>
    <subcellularLocation>
        <location evidence="2">Cytoplasm</location>
    </subcellularLocation>
</comment>
<sequence length="623" mass="71024">MSLEDLPLSLNNQRISVEDNSEELKLSIGKDPLTTSRTPVLEVNSPAQNSFSSFSSVSLKTSNMICKPWRTMVSQNRRRYKIGNFDLDLTYITDRIIAMGFPAIDQEKIYRNSMEATVQFLEYYHAGHYMVFNLRGNHIYDPGYFHNRVMTFEMNDHHPPRLELMAPFCHAVHEYLQANDQNVVAVHCKAGKGRTGVMICAYLVYINFYLSPRQNMDYYSIVRTVNNKGVTIPSQRRYVYYFSHLRKRGLNYVPLLSELIGVYFERPPKFSGLLFKGAFCLRVANGRIDVFNPDPIYMSKKEMIDEDEIWKTHNCSFGSDYDECDNTEFGSNCISRRCYGWTVPGSKRVFLEGDVRVDLYVKKFVKSIGLSAGREKLGHVWFNTMFSCPNFCGGAYIHGDEAYPYPEKGTTIVNHWPRCSERRSSSQLSPSVCKRLNTVMDDFINDNQTAMGTCLNKCKSNLGIVSYFSLELFGNKFRTSFHVVFSAQSSSSLISGEDLLPQSDIELPPGLDSHCPSHCLPLIYPEQLGRRPPRAEIIMMLRNAHINGLIKDSYNQRRLAANTDGVPVPKAKPGRPPSGGPFCLMQGSDEHVVTFNALEIDRAFKNEKIHSGFKVNSFFRLLK</sequence>
<evidence type="ECO:0000313" key="14">
    <source>
        <dbReference type="WBParaSite" id="DME_0000685801-mRNA-1"/>
    </source>
</evidence>
<reference evidence="11 13" key="2">
    <citation type="submission" date="2018-11" db="EMBL/GenBank/DDBJ databases">
        <authorList>
            <consortium name="Pathogen Informatics"/>
        </authorList>
    </citation>
    <scope>NUCLEOTIDE SEQUENCE [LARGE SCALE GENOMIC DNA]</scope>
</reference>
<proteinExistence type="inferred from homology"/>
<dbReference type="SMART" id="SM00404">
    <property type="entry name" value="PTPc_motif"/>
    <property type="match status" value="1"/>
</dbReference>
<dbReference type="GO" id="GO:0043005">
    <property type="term" value="C:neuron projection"/>
    <property type="evidence" value="ECO:0007669"/>
    <property type="project" value="UniProtKB-SubCell"/>
</dbReference>
<dbReference type="GO" id="GO:0005634">
    <property type="term" value="C:nucleus"/>
    <property type="evidence" value="ECO:0007669"/>
    <property type="project" value="TreeGrafter"/>
</dbReference>
<gene>
    <name evidence="11" type="ORF">DME_LOCUS1472</name>
</gene>
<evidence type="ECO:0000256" key="8">
    <source>
        <dbReference type="ARBA" id="ARBA00023273"/>
    </source>
</evidence>
<dbReference type="SUPFAM" id="SSF52799">
    <property type="entry name" value="(Phosphotyrosine protein) phosphatases II"/>
    <property type="match status" value="1"/>
</dbReference>
<organism evidence="12 14">
    <name type="scientific">Dracunculus medinensis</name>
    <name type="common">Guinea worm</name>
    <dbReference type="NCBI Taxonomy" id="318479"/>
    <lineage>
        <taxon>Eukaryota</taxon>
        <taxon>Metazoa</taxon>
        <taxon>Ecdysozoa</taxon>
        <taxon>Nematoda</taxon>
        <taxon>Chromadorea</taxon>
        <taxon>Rhabditida</taxon>
        <taxon>Spirurina</taxon>
        <taxon>Dracunculoidea</taxon>
        <taxon>Dracunculidae</taxon>
        <taxon>Dracunculus</taxon>
    </lineage>
</organism>
<dbReference type="Proteomes" id="UP000038040">
    <property type="component" value="Unplaced"/>
</dbReference>
<evidence type="ECO:0000256" key="6">
    <source>
        <dbReference type="ARBA" id="ARBA00022912"/>
    </source>
</evidence>
<dbReference type="GO" id="GO:0048870">
    <property type="term" value="P:cell motility"/>
    <property type="evidence" value="ECO:0007669"/>
    <property type="project" value="TreeGrafter"/>
</dbReference>
<evidence type="ECO:0000313" key="11">
    <source>
        <dbReference type="EMBL" id="VDN51499.1"/>
    </source>
</evidence>
<dbReference type="STRING" id="318479.A0A0N4UH55"/>
<keyword evidence="4" id="KW-0963">Cytoplasm</keyword>
<keyword evidence="5" id="KW-0378">Hydrolase</keyword>
<evidence type="ECO:0000256" key="7">
    <source>
        <dbReference type="ARBA" id="ARBA00023098"/>
    </source>
</evidence>
<dbReference type="InterPro" id="IPR029021">
    <property type="entry name" value="Prot-tyrosine_phosphatase-like"/>
</dbReference>
<dbReference type="WBParaSite" id="DME_0000685801-mRNA-1">
    <property type="protein sequence ID" value="DME_0000685801-mRNA-1"/>
    <property type="gene ID" value="DME_0000685801"/>
</dbReference>
<dbReference type="AlphaFoldDB" id="A0A0N4UH55"/>
<feature type="domain" description="Tyrosine specific protein phosphatases" evidence="9">
    <location>
        <begin position="166"/>
        <end position="228"/>
    </location>
</feature>
<evidence type="ECO:0000256" key="2">
    <source>
        <dbReference type="ARBA" id="ARBA00004496"/>
    </source>
</evidence>
<evidence type="ECO:0000256" key="3">
    <source>
        <dbReference type="ARBA" id="ARBA00007881"/>
    </source>
</evidence>
<evidence type="ECO:0000256" key="4">
    <source>
        <dbReference type="ARBA" id="ARBA00022490"/>
    </source>
</evidence>
<dbReference type="InterPro" id="IPR016130">
    <property type="entry name" value="Tyr_Pase_AS"/>
</dbReference>
<reference evidence="14" key="1">
    <citation type="submission" date="2017-02" db="UniProtKB">
        <authorList>
            <consortium name="WormBaseParasite"/>
        </authorList>
    </citation>
    <scope>IDENTIFICATION</scope>
</reference>
<dbReference type="PROSITE" id="PS00383">
    <property type="entry name" value="TYR_PHOSPHATASE_1"/>
    <property type="match status" value="1"/>
</dbReference>
<keyword evidence="13" id="KW-1185">Reference proteome</keyword>
<keyword evidence="6" id="KW-0904">Protein phosphatase</keyword>
<dbReference type="EMBL" id="UYYG01000022">
    <property type="protein sequence ID" value="VDN51499.1"/>
    <property type="molecule type" value="Genomic_DNA"/>
</dbReference>
<dbReference type="InterPro" id="IPR014020">
    <property type="entry name" value="Tensin_C2-dom"/>
</dbReference>
<keyword evidence="8" id="KW-0966">Cell projection</keyword>
<evidence type="ECO:0000256" key="5">
    <source>
        <dbReference type="ARBA" id="ARBA00022801"/>
    </source>
</evidence>
<evidence type="ECO:0000313" key="12">
    <source>
        <dbReference type="Proteomes" id="UP000038040"/>
    </source>
</evidence>
<dbReference type="InterPro" id="IPR045101">
    <property type="entry name" value="PTP_PTEN"/>
</dbReference>
<dbReference type="GO" id="GO:0051896">
    <property type="term" value="P:regulation of phosphatidylinositol 3-kinase/protein kinase B signal transduction"/>
    <property type="evidence" value="ECO:0007669"/>
    <property type="project" value="TreeGrafter"/>
</dbReference>
<dbReference type="GO" id="GO:0005886">
    <property type="term" value="C:plasma membrane"/>
    <property type="evidence" value="ECO:0007669"/>
    <property type="project" value="TreeGrafter"/>
</dbReference>
<dbReference type="Proteomes" id="UP000274756">
    <property type="component" value="Unassembled WGS sequence"/>
</dbReference>
<dbReference type="GO" id="GO:0008285">
    <property type="term" value="P:negative regulation of cell population proliferation"/>
    <property type="evidence" value="ECO:0007669"/>
    <property type="project" value="TreeGrafter"/>
</dbReference>
<feature type="domain" description="Phosphatase tensin-type" evidence="10">
    <location>
        <begin position="78"/>
        <end position="249"/>
    </location>
</feature>
<dbReference type="PANTHER" id="PTHR12305">
    <property type="entry name" value="PHOSPHATASE WITH HOMOLOGY TO TENSIN"/>
    <property type="match status" value="1"/>
</dbReference>
<dbReference type="Pfam" id="PF22785">
    <property type="entry name" value="Tc-R-P"/>
    <property type="match status" value="1"/>
</dbReference>
<dbReference type="PROSITE" id="PS50056">
    <property type="entry name" value="TYR_PHOSPHATASE_2"/>
    <property type="match status" value="1"/>
</dbReference>
<accession>A0A0N4UH55</accession>
<dbReference type="PANTHER" id="PTHR12305:SF81">
    <property type="entry name" value="PHOSPHATIDYLINOSITOL 3,4,5-TRISPHOSPHATE 3-PHOSPHATASE AND DUAL-SPECIFICITY PROTEIN PHOSPHATASE PTEN"/>
    <property type="match status" value="1"/>
</dbReference>
<dbReference type="SMART" id="SM01326">
    <property type="entry name" value="PTEN_C2"/>
    <property type="match status" value="1"/>
</dbReference>
<comment type="similarity">
    <text evidence="3">Belongs to the PTEN phosphatase protein family.</text>
</comment>
<dbReference type="GO" id="GO:0016314">
    <property type="term" value="F:phosphatidylinositol-3,4,5-trisphosphate 3-phosphatase activity"/>
    <property type="evidence" value="ECO:0007669"/>
    <property type="project" value="TreeGrafter"/>
</dbReference>
<dbReference type="GO" id="GO:0004725">
    <property type="term" value="F:protein tyrosine phosphatase activity"/>
    <property type="evidence" value="ECO:0007669"/>
    <property type="project" value="TreeGrafter"/>
</dbReference>
<dbReference type="PROSITE" id="PS51181">
    <property type="entry name" value="PPASE_TENSIN"/>
    <property type="match status" value="1"/>
</dbReference>
<dbReference type="InterPro" id="IPR000387">
    <property type="entry name" value="Tyr_Pase_dom"/>
</dbReference>
<dbReference type="GO" id="GO:0043491">
    <property type="term" value="P:phosphatidylinositol 3-kinase/protein kinase B signal transduction"/>
    <property type="evidence" value="ECO:0007669"/>
    <property type="project" value="TreeGrafter"/>
</dbReference>
<dbReference type="GO" id="GO:0050793">
    <property type="term" value="P:regulation of developmental process"/>
    <property type="evidence" value="ECO:0007669"/>
    <property type="project" value="UniProtKB-ARBA"/>
</dbReference>
<protein>
    <submittedName>
        <fullName evidence="14">Phosphatase tensin-type domain-containing protein</fullName>
    </submittedName>
</protein>
<dbReference type="InterPro" id="IPR051281">
    <property type="entry name" value="Dual-spec_lipid-protein_phosph"/>
</dbReference>
<dbReference type="GO" id="GO:0046856">
    <property type="term" value="P:phosphatidylinositol dephosphorylation"/>
    <property type="evidence" value="ECO:0007669"/>
    <property type="project" value="TreeGrafter"/>
</dbReference>
<dbReference type="OrthoDB" id="16692at2759"/>
<dbReference type="CDD" id="cd14509">
    <property type="entry name" value="PTP_PTEN"/>
    <property type="match status" value="1"/>
</dbReference>
<evidence type="ECO:0000259" key="9">
    <source>
        <dbReference type="PROSITE" id="PS50056"/>
    </source>
</evidence>
<evidence type="ECO:0000259" key="10">
    <source>
        <dbReference type="PROSITE" id="PS51181"/>
    </source>
</evidence>
<name>A0A0N4UH55_DRAME</name>
<evidence type="ECO:0000256" key="1">
    <source>
        <dbReference type="ARBA" id="ARBA00004487"/>
    </source>
</evidence>
<keyword evidence="7" id="KW-0443">Lipid metabolism</keyword>
<dbReference type="InterPro" id="IPR029023">
    <property type="entry name" value="Tensin_phosphatase"/>
</dbReference>